<dbReference type="Proteomes" id="UP000268014">
    <property type="component" value="Unassembled WGS sequence"/>
</dbReference>
<proteinExistence type="predicted"/>
<sequence>MQFRFLGWQDCPDWLLAQICEFSSLSSVRFKGLCQLSVDFLLKKDVAEEDVARFVSEHNDVSSIRRFLYSVSYMMRSAASYNCEADDFEKECTHLGLPPEHSKMLARVYTSNLDVLKEYVKNSIPKDAPLESVTLTEENGPNPILRYTLNGKETVCQLTREQLSTMRSEIKFVRDMISAIFTNFDLDDDDDDD</sequence>
<reference evidence="3" key="1">
    <citation type="submission" date="2017-02" db="UniProtKB">
        <authorList>
            <consortium name="WormBaseParasite"/>
        </authorList>
    </citation>
    <scope>IDENTIFICATION</scope>
</reference>
<dbReference type="InterPro" id="IPR047155">
    <property type="entry name" value="COMMD4/6/7/8"/>
</dbReference>
<dbReference type="OMA" id="ASYNCEA"/>
<reference evidence="1 2" key="2">
    <citation type="submission" date="2018-11" db="EMBL/GenBank/DDBJ databases">
        <authorList>
            <consortium name="Pathogen Informatics"/>
        </authorList>
    </citation>
    <scope>NUCLEOTIDE SEQUENCE [LARGE SCALE GENOMIC DNA]</scope>
    <source>
        <strain evidence="1 2">MHpl1</strain>
    </source>
</reference>
<evidence type="ECO:0000313" key="3">
    <source>
        <dbReference type="WBParaSite" id="HPLM_0001291801-mRNA-1"/>
    </source>
</evidence>
<organism evidence="3">
    <name type="scientific">Haemonchus placei</name>
    <name type="common">Barber's pole worm</name>
    <dbReference type="NCBI Taxonomy" id="6290"/>
    <lineage>
        <taxon>Eukaryota</taxon>
        <taxon>Metazoa</taxon>
        <taxon>Ecdysozoa</taxon>
        <taxon>Nematoda</taxon>
        <taxon>Chromadorea</taxon>
        <taxon>Rhabditida</taxon>
        <taxon>Rhabditina</taxon>
        <taxon>Rhabditomorpha</taxon>
        <taxon>Strongyloidea</taxon>
        <taxon>Trichostrongylidae</taxon>
        <taxon>Haemonchus</taxon>
    </lineage>
</organism>
<accession>A0A0N4WNN9</accession>
<evidence type="ECO:0000313" key="1">
    <source>
        <dbReference type="EMBL" id="VDO47123.1"/>
    </source>
</evidence>
<evidence type="ECO:0000313" key="2">
    <source>
        <dbReference type="Proteomes" id="UP000268014"/>
    </source>
</evidence>
<dbReference type="STRING" id="6290.A0A0N4WNN9"/>
<dbReference type="Pfam" id="PF21672">
    <property type="entry name" value="COMM_HN"/>
    <property type="match status" value="1"/>
</dbReference>
<dbReference type="PANTHER" id="PTHR16231:SF4">
    <property type="entry name" value="COMM DOMAIN-CONTAINING PROTEIN 4"/>
    <property type="match status" value="1"/>
</dbReference>
<dbReference type="OrthoDB" id="284322at2759"/>
<dbReference type="PANTHER" id="PTHR16231">
    <property type="entry name" value="COMM DOMAIN-CONTAINING PROTEIN 4-8 FAMILY MEMBER"/>
    <property type="match status" value="1"/>
</dbReference>
<dbReference type="AlphaFoldDB" id="A0A0N4WNN9"/>
<gene>
    <name evidence="1" type="ORF">HPLM_LOCUS12910</name>
</gene>
<dbReference type="EMBL" id="UZAF01018017">
    <property type="protein sequence ID" value="VDO47123.1"/>
    <property type="molecule type" value="Genomic_DNA"/>
</dbReference>
<protein>
    <submittedName>
        <fullName evidence="3">COMM domain-containing protein</fullName>
    </submittedName>
</protein>
<name>A0A0N4WNN9_HAEPC</name>
<keyword evidence="2" id="KW-1185">Reference proteome</keyword>
<dbReference type="WBParaSite" id="HPLM_0001291801-mRNA-1">
    <property type="protein sequence ID" value="HPLM_0001291801-mRNA-1"/>
    <property type="gene ID" value="HPLM_0001291801"/>
</dbReference>